<proteinExistence type="predicted"/>
<name>A0AAV9G7R0_9PEZI</name>
<dbReference type="InterPro" id="IPR051678">
    <property type="entry name" value="AGP_Transferase"/>
</dbReference>
<sequence>MYSPASEAPRPGTPPHHPIFGVKLPISHIEAIFAAIYPHRTLLSVSQLPSGRSFNNRIYFLSIARSNETSGASPGAPGDVLQLVLKVNGRFFGPDKIQNEVSCLRILEQYCPDVPVPRIIAWSENGRTIAMPSSDEDYGTRQDVPIPLGDNSTLHPGWILMTRMPGEPISSLTLDGPAMSSIGAQLADMVASWRRNIPHTSNCGNLLFSSSSLADPSNVDIDLGHEDARPSGPTDAFIVRGLLGDGIAPGLPISSTLDLHRIRLEHKLQELNTNTTYAPNRDLVPTLSEFVLHTLPRLFPANHNSSSFIFTHFDLSPRNTLITTSPGLNGGPPVPKITGLIDLEFSGFFPPLDEFVNDYVDNGGDWPDEMYAAYLDRLEALAMPTPRKGMHEREWRVQHHLGVLLDNIAPWWLPGGFDGRQVEEKLKESREMVGISLRVLGEDSMG</sequence>
<dbReference type="PANTHER" id="PTHR21310:SF15">
    <property type="entry name" value="AMINOGLYCOSIDE PHOSPHOTRANSFERASE DOMAIN-CONTAINING PROTEIN"/>
    <property type="match status" value="1"/>
</dbReference>
<reference evidence="2" key="2">
    <citation type="submission" date="2023-05" db="EMBL/GenBank/DDBJ databases">
        <authorList>
            <consortium name="Lawrence Berkeley National Laboratory"/>
            <person name="Steindorff A."/>
            <person name="Hensen N."/>
            <person name="Bonometti L."/>
            <person name="Westerberg I."/>
            <person name="Brannstrom I.O."/>
            <person name="Guillou S."/>
            <person name="Cros-Aarteil S."/>
            <person name="Calhoun S."/>
            <person name="Haridas S."/>
            <person name="Kuo A."/>
            <person name="Mondo S."/>
            <person name="Pangilinan J."/>
            <person name="Riley R."/>
            <person name="Labutti K."/>
            <person name="Andreopoulos B."/>
            <person name="Lipzen A."/>
            <person name="Chen C."/>
            <person name="Yanf M."/>
            <person name="Daum C."/>
            <person name="Ng V."/>
            <person name="Clum A."/>
            <person name="Ohm R."/>
            <person name="Martin F."/>
            <person name="Silar P."/>
            <person name="Natvig D."/>
            <person name="Lalanne C."/>
            <person name="Gautier V."/>
            <person name="Ament-Velasquez S.L."/>
            <person name="Kruys A."/>
            <person name="Hutchinson M.I."/>
            <person name="Powell A.J."/>
            <person name="Barry K."/>
            <person name="Miller A.N."/>
            <person name="Grigoriev I.V."/>
            <person name="Debuchy R."/>
            <person name="Gladieux P."/>
            <person name="Thoren M.H."/>
            <person name="Johannesson H."/>
        </authorList>
    </citation>
    <scope>NUCLEOTIDE SEQUENCE</scope>
    <source>
        <strain evidence="2">PSN243</strain>
    </source>
</reference>
<dbReference type="GO" id="GO:0016301">
    <property type="term" value="F:kinase activity"/>
    <property type="evidence" value="ECO:0007669"/>
    <property type="project" value="UniProtKB-KW"/>
</dbReference>
<evidence type="ECO:0000313" key="2">
    <source>
        <dbReference type="EMBL" id="KAK4444212.1"/>
    </source>
</evidence>
<dbReference type="EMBL" id="MU865980">
    <property type="protein sequence ID" value="KAK4444212.1"/>
    <property type="molecule type" value="Genomic_DNA"/>
</dbReference>
<keyword evidence="2" id="KW-0418">Kinase</keyword>
<dbReference type="Proteomes" id="UP001321760">
    <property type="component" value="Unassembled WGS sequence"/>
</dbReference>
<organism evidence="2 3">
    <name type="scientific">Podospora aff. communis PSN243</name>
    <dbReference type="NCBI Taxonomy" id="3040156"/>
    <lineage>
        <taxon>Eukaryota</taxon>
        <taxon>Fungi</taxon>
        <taxon>Dikarya</taxon>
        <taxon>Ascomycota</taxon>
        <taxon>Pezizomycotina</taxon>
        <taxon>Sordariomycetes</taxon>
        <taxon>Sordariomycetidae</taxon>
        <taxon>Sordariales</taxon>
        <taxon>Podosporaceae</taxon>
        <taxon>Podospora</taxon>
    </lineage>
</organism>
<dbReference type="AlphaFoldDB" id="A0AAV9G7R0"/>
<dbReference type="SUPFAM" id="SSF56112">
    <property type="entry name" value="Protein kinase-like (PK-like)"/>
    <property type="match status" value="1"/>
</dbReference>
<accession>A0AAV9G7R0</accession>
<protein>
    <submittedName>
        <fullName evidence="2">Kinase-like domain-containing protein</fullName>
    </submittedName>
</protein>
<dbReference type="Pfam" id="PF01636">
    <property type="entry name" value="APH"/>
    <property type="match status" value="1"/>
</dbReference>
<dbReference type="InterPro" id="IPR011009">
    <property type="entry name" value="Kinase-like_dom_sf"/>
</dbReference>
<comment type="caution">
    <text evidence="2">The sequence shown here is derived from an EMBL/GenBank/DDBJ whole genome shotgun (WGS) entry which is preliminary data.</text>
</comment>
<reference evidence="2" key="1">
    <citation type="journal article" date="2023" name="Mol. Phylogenet. Evol.">
        <title>Genome-scale phylogeny and comparative genomics of the fungal order Sordariales.</title>
        <authorList>
            <person name="Hensen N."/>
            <person name="Bonometti L."/>
            <person name="Westerberg I."/>
            <person name="Brannstrom I.O."/>
            <person name="Guillou S."/>
            <person name="Cros-Aarteil S."/>
            <person name="Calhoun S."/>
            <person name="Haridas S."/>
            <person name="Kuo A."/>
            <person name="Mondo S."/>
            <person name="Pangilinan J."/>
            <person name="Riley R."/>
            <person name="LaButti K."/>
            <person name="Andreopoulos B."/>
            <person name="Lipzen A."/>
            <person name="Chen C."/>
            <person name="Yan M."/>
            <person name="Daum C."/>
            <person name="Ng V."/>
            <person name="Clum A."/>
            <person name="Steindorff A."/>
            <person name="Ohm R.A."/>
            <person name="Martin F."/>
            <person name="Silar P."/>
            <person name="Natvig D.O."/>
            <person name="Lalanne C."/>
            <person name="Gautier V."/>
            <person name="Ament-Velasquez S.L."/>
            <person name="Kruys A."/>
            <person name="Hutchinson M.I."/>
            <person name="Powell A.J."/>
            <person name="Barry K."/>
            <person name="Miller A.N."/>
            <person name="Grigoriev I.V."/>
            <person name="Debuchy R."/>
            <person name="Gladieux P."/>
            <person name="Hiltunen Thoren M."/>
            <person name="Johannesson H."/>
        </authorList>
    </citation>
    <scope>NUCLEOTIDE SEQUENCE</scope>
    <source>
        <strain evidence="2">PSN243</strain>
    </source>
</reference>
<feature type="domain" description="Aminoglycoside phosphotransferase" evidence="1">
    <location>
        <begin position="93"/>
        <end position="382"/>
    </location>
</feature>
<dbReference type="InterPro" id="IPR002575">
    <property type="entry name" value="Aminoglycoside_PTrfase"/>
</dbReference>
<keyword evidence="3" id="KW-1185">Reference proteome</keyword>
<evidence type="ECO:0000313" key="3">
    <source>
        <dbReference type="Proteomes" id="UP001321760"/>
    </source>
</evidence>
<evidence type="ECO:0000259" key="1">
    <source>
        <dbReference type="Pfam" id="PF01636"/>
    </source>
</evidence>
<keyword evidence="2" id="KW-0808">Transferase</keyword>
<gene>
    <name evidence="2" type="ORF">QBC34DRAFT_335498</name>
</gene>
<dbReference type="PANTHER" id="PTHR21310">
    <property type="entry name" value="AMINOGLYCOSIDE PHOSPHOTRANSFERASE-RELATED-RELATED"/>
    <property type="match status" value="1"/>
</dbReference>